<dbReference type="SMART" id="SM00672">
    <property type="entry name" value="CAP10"/>
    <property type="match status" value="1"/>
</dbReference>
<dbReference type="Proteomes" id="UP000054477">
    <property type="component" value="Unassembled WGS sequence"/>
</dbReference>
<protein>
    <submittedName>
        <fullName evidence="5">Glycosyltransferase family 90 protein</fullName>
    </submittedName>
</protein>
<feature type="domain" description="Glycosyl transferase CAP10" evidence="4">
    <location>
        <begin position="323"/>
        <end position="609"/>
    </location>
</feature>
<dbReference type="OrthoDB" id="202415at2759"/>
<evidence type="ECO:0000256" key="3">
    <source>
        <dbReference type="SAM" id="Coils"/>
    </source>
</evidence>
<gene>
    <name evidence="5" type="ORF">K443DRAFT_684401</name>
</gene>
<keyword evidence="3" id="KW-0175">Coiled coil</keyword>
<evidence type="ECO:0000256" key="1">
    <source>
        <dbReference type="ARBA" id="ARBA00010118"/>
    </source>
</evidence>
<dbReference type="AlphaFoldDB" id="A0A0C9WIW6"/>
<dbReference type="EMBL" id="KN838832">
    <property type="protein sequence ID" value="KIJ93659.1"/>
    <property type="molecule type" value="Genomic_DNA"/>
</dbReference>
<evidence type="ECO:0000259" key="4">
    <source>
        <dbReference type="SMART" id="SM00672"/>
    </source>
</evidence>
<evidence type="ECO:0000256" key="2">
    <source>
        <dbReference type="ARBA" id="ARBA00022679"/>
    </source>
</evidence>
<sequence>MSAFKTRKVSRSIRAYCLYLALGSVFVIICSADVFRFRRSSTNFPLPSQETSWLSKKANIWKNTRPQEPLIVVKPEEHPIPKLIEEAESKYEEKLQRQSKILEDAVAEYKRRYRREPPKGFDEWWDFAQKYDVKMVDEYDGLMADLAPFSELSGEEVRRRAAQAGQLPSIDLLRIKDGKVTIENNHGGFKDSEVSARARGFRSMLGKFMKKLPDMEFPINAKAEGRVVVPWEHQRYPNLTQQDSSGGIDSMLGGKFKPDWGTDGNVWDSWRRTCSPDSSARRLYFSLRNQAVSPGKNYLASVAPSGGYDFGFSPATSSSVNYCDEPHSHVLQGHFFSDWRTIPALYPIFSPAKAKGFLDIRIPSHYYYGSTKGYTYGWDFDKKVLVEVDAMEVPWENKIDKIFWRGATTGGGNHPPGFTPQFQRHRFVRMASDKSETNRTVLVTKPNSTSFVPVSVPIGQLNEEIMDTAFVKVAGQYPGGLTALMAAHRFANPVPLGKHWSYKYLVDMDGMSYSGRFLAFLASDSVPLKATVYDEFFSDWVQPWYHFIPLSQSYQEVYNIYMYFSGPTSAVFKAANFTDVAIPSPNEKRAPPLEGDEHLRRIATAGKRWKKTIGRTLDMEVYVYRLCLEWARLWADDRDSMNFSLQ</sequence>
<dbReference type="HOGENOM" id="CLU_005027_4_0_1"/>
<dbReference type="InterPro" id="IPR006598">
    <property type="entry name" value="CAP10"/>
</dbReference>
<dbReference type="STRING" id="1095629.A0A0C9WIW6"/>
<feature type="coiled-coil region" evidence="3">
    <location>
        <begin position="84"/>
        <end position="112"/>
    </location>
</feature>
<keyword evidence="6" id="KW-1185">Reference proteome</keyword>
<comment type="similarity">
    <text evidence="1">Belongs to the glycosyltransferase 90 family.</text>
</comment>
<dbReference type="Pfam" id="PF05686">
    <property type="entry name" value="Glyco_transf_90"/>
    <property type="match status" value="1"/>
</dbReference>
<dbReference type="PANTHER" id="PTHR12203:SF35">
    <property type="entry name" value="PROTEIN O-GLUCOSYLTRANSFERASE 1"/>
    <property type="match status" value="1"/>
</dbReference>
<dbReference type="InterPro" id="IPR051091">
    <property type="entry name" value="O-Glucosyltr/Glycosyltrsf_90"/>
</dbReference>
<name>A0A0C9WIW6_9AGAR</name>
<organism evidence="5 6">
    <name type="scientific">Laccaria amethystina LaAM-08-1</name>
    <dbReference type="NCBI Taxonomy" id="1095629"/>
    <lineage>
        <taxon>Eukaryota</taxon>
        <taxon>Fungi</taxon>
        <taxon>Dikarya</taxon>
        <taxon>Basidiomycota</taxon>
        <taxon>Agaricomycotina</taxon>
        <taxon>Agaricomycetes</taxon>
        <taxon>Agaricomycetidae</taxon>
        <taxon>Agaricales</taxon>
        <taxon>Agaricineae</taxon>
        <taxon>Hydnangiaceae</taxon>
        <taxon>Laccaria</taxon>
    </lineage>
</organism>
<evidence type="ECO:0000313" key="6">
    <source>
        <dbReference type="Proteomes" id="UP000054477"/>
    </source>
</evidence>
<reference evidence="5 6" key="1">
    <citation type="submission" date="2014-04" db="EMBL/GenBank/DDBJ databases">
        <authorList>
            <consortium name="DOE Joint Genome Institute"/>
            <person name="Kuo A."/>
            <person name="Kohler A."/>
            <person name="Nagy L.G."/>
            <person name="Floudas D."/>
            <person name="Copeland A."/>
            <person name="Barry K.W."/>
            <person name="Cichocki N."/>
            <person name="Veneault-Fourrey C."/>
            <person name="LaButti K."/>
            <person name="Lindquist E.A."/>
            <person name="Lipzen A."/>
            <person name="Lundell T."/>
            <person name="Morin E."/>
            <person name="Murat C."/>
            <person name="Sun H."/>
            <person name="Tunlid A."/>
            <person name="Henrissat B."/>
            <person name="Grigoriev I.V."/>
            <person name="Hibbett D.S."/>
            <person name="Martin F."/>
            <person name="Nordberg H.P."/>
            <person name="Cantor M.N."/>
            <person name="Hua S.X."/>
        </authorList>
    </citation>
    <scope>NUCLEOTIDE SEQUENCE [LARGE SCALE GENOMIC DNA]</scope>
    <source>
        <strain evidence="5 6">LaAM-08-1</strain>
    </source>
</reference>
<proteinExistence type="inferred from homology"/>
<dbReference type="GO" id="GO:0016740">
    <property type="term" value="F:transferase activity"/>
    <property type="evidence" value="ECO:0007669"/>
    <property type="project" value="UniProtKB-KW"/>
</dbReference>
<evidence type="ECO:0000313" key="5">
    <source>
        <dbReference type="EMBL" id="KIJ93659.1"/>
    </source>
</evidence>
<reference evidence="6" key="2">
    <citation type="submission" date="2015-01" db="EMBL/GenBank/DDBJ databases">
        <title>Evolutionary Origins and Diversification of the Mycorrhizal Mutualists.</title>
        <authorList>
            <consortium name="DOE Joint Genome Institute"/>
            <consortium name="Mycorrhizal Genomics Consortium"/>
            <person name="Kohler A."/>
            <person name="Kuo A."/>
            <person name="Nagy L.G."/>
            <person name="Floudas D."/>
            <person name="Copeland A."/>
            <person name="Barry K.W."/>
            <person name="Cichocki N."/>
            <person name="Veneault-Fourrey C."/>
            <person name="LaButti K."/>
            <person name="Lindquist E.A."/>
            <person name="Lipzen A."/>
            <person name="Lundell T."/>
            <person name="Morin E."/>
            <person name="Murat C."/>
            <person name="Riley R."/>
            <person name="Ohm R."/>
            <person name="Sun H."/>
            <person name="Tunlid A."/>
            <person name="Henrissat B."/>
            <person name="Grigoriev I.V."/>
            <person name="Hibbett D.S."/>
            <person name="Martin F."/>
        </authorList>
    </citation>
    <scope>NUCLEOTIDE SEQUENCE [LARGE SCALE GENOMIC DNA]</scope>
    <source>
        <strain evidence="6">LaAM-08-1</strain>
    </source>
</reference>
<accession>A0A0C9WIW6</accession>
<keyword evidence="2 5" id="KW-0808">Transferase</keyword>
<dbReference type="PANTHER" id="PTHR12203">
    <property type="entry name" value="KDEL LYS-ASP-GLU-LEU CONTAINING - RELATED"/>
    <property type="match status" value="1"/>
</dbReference>